<feature type="compositionally biased region" description="Basic residues" evidence="1">
    <location>
        <begin position="25"/>
        <end position="35"/>
    </location>
</feature>
<name>A0A9P0M6F1_ACAOB</name>
<comment type="caution">
    <text evidence="2">The sequence shown here is derived from an EMBL/GenBank/DDBJ whole genome shotgun (WGS) entry which is preliminary data.</text>
</comment>
<protein>
    <submittedName>
        <fullName evidence="2">Uncharacterized protein</fullName>
    </submittedName>
</protein>
<gene>
    <name evidence="2" type="ORF">ACAOBT_LOCUS32976</name>
</gene>
<evidence type="ECO:0000256" key="1">
    <source>
        <dbReference type="SAM" id="MobiDB-lite"/>
    </source>
</evidence>
<evidence type="ECO:0000313" key="2">
    <source>
        <dbReference type="EMBL" id="CAH2012711.1"/>
    </source>
</evidence>
<dbReference type="AlphaFoldDB" id="A0A9P0M6F1"/>
<reference evidence="2" key="1">
    <citation type="submission" date="2022-03" db="EMBL/GenBank/DDBJ databases">
        <authorList>
            <person name="Sayadi A."/>
        </authorList>
    </citation>
    <scope>NUCLEOTIDE SEQUENCE</scope>
</reference>
<feature type="region of interest" description="Disordered" evidence="1">
    <location>
        <begin position="1"/>
        <end position="101"/>
    </location>
</feature>
<dbReference type="Proteomes" id="UP001152888">
    <property type="component" value="Unassembled WGS sequence"/>
</dbReference>
<accession>A0A9P0M6F1</accession>
<organism evidence="2 3">
    <name type="scientific">Acanthoscelides obtectus</name>
    <name type="common">Bean weevil</name>
    <name type="synonym">Bruchus obtectus</name>
    <dbReference type="NCBI Taxonomy" id="200917"/>
    <lineage>
        <taxon>Eukaryota</taxon>
        <taxon>Metazoa</taxon>
        <taxon>Ecdysozoa</taxon>
        <taxon>Arthropoda</taxon>
        <taxon>Hexapoda</taxon>
        <taxon>Insecta</taxon>
        <taxon>Pterygota</taxon>
        <taxon>Neoptera</taxon>
        <taxon>Endopterygota</taxon>
        <taxon>Coleoptera</taxon>
        <taxon>Polyphaga</taxon>
        <taxon>Cucujiformia</taxon>
        <taxon>Chrysomeloidea</taxon>
        <taxon>Chrysomelidae</taxon>
        <taxon>Bruchinae</taxon>
        <taxon>Bruchini</taxon>
        <taxon>Acanthoscelides</taxon>
    </lineage>
</organism>
<sequence length="101" mass="11538">MRTKGRQSPASKGRSSTTDSTRSGGRPKNHCRRCTPPREEDTQMRWPRHTPPREEAMQAEIWTRGQKSHKSEGRSMQTLSPHEEGRPKHTQKAPEKQSPPA</sequence>
<feature type="compositionally biased region" description="Basic and acidic residues" evidence="1">
    <location>
        <begin position="81"/>
        <end position="95"/>
    </location>
</feature>
<keyword evidence="3" id="KW-1185">Reference proteome</keyword>
<feature type="compositionally biased region" description="Low complexity" evidence="1">
    <location>
        <begin position="11"/>
        <end position="24"/>
    </location>
</feature>
<proteinExistence type="predicted"/>
<dbReference type="EMBL" id="CAKOFQ010008213">
    <property type="protein sequence ID" value="CAH2012711.1"/>
    <property type="molecule type" value="Genomic_DNA"/>
</dbReference>
<feature type="compositionally biased region" description="Polar residues" evidence="1">
    <location>
        <begin position="1"/>
        <end position="10"/>
    </location>
</feature>
<evidence type="ECO:0000313" key="3">
    <source>
        <dbReference type="Proteomes" id="UP001152888"/>
    </source>
</evidence>